<keyword evidence="1" id="KW-0812">Transmembrane</keyword>
<evidence type="ECO:0008006" key="4">
    <source>
        <dbReference type="Google" id="ProtNLM"/>
    </source>
</evidence>
<evidence type="ECO:0000313" key="3">
    <source>
        <dbReference type="Proteomes" id="UP000295578"/>
    </source>
</evidence>
<evidence type="ECO:0000313" key="2">
    <source>
        <dbReference type="EMBL" id="TDD79109.1"/>
    </source>
</evidence>
<keyword evidence="1" id="KW-1133">Transmembrane helix</keyword>
<accession>A0A4R5B320</accession>
<evidence type="ECO:0000256" key="1">
    <source>
        <dbReference type="SAM" id="Phobius"/>
    </source>
</evidence>
<dbReference type="SUPFAM" id="SSF69304">
    <property type="entry name" value="Tricorn protease N-terminal domain"/>
    <property type="match status" value="1"/>
</dbReference>
<reference evidence="2 3" key="1">
    <citation type="submission" date="2019-03" db="EMBL/GenBank/DDBJ databases">
        <title>Draft genome sequences of novel Actinobacteria.</title>
        <authorList>
            <person name="Sahin N."/>
            <person name="Ay H."/>
            <person name="Saygin H."/>
        </authorList>
    </citation>
    <scope>NUCLEOTIDE SEQUENCE [LARGE SCALE GENOMIC DNA]</scope>
    <source>
        <strain evidence="2 3">DSM 45941</strain>
    </source>
</reference>
<dbReference type="AlphaFoldDB" id="A0A4R5B320"/>
<gene>
    <name evidence="2" type="ORF">E1293_24365</name>
</gene>
<protein>
    <recommendedName>
        <fullName evidence="4">WD40 repeat domain-containing protein</fullName>
    </recommendedName>
</protein>
<sequence>MTDELGRALRGTLTTAAGEAPAVPPGLLDQVEAGHRRRRRLRVSATALAVAVILGGTGAAGAVLRSGDEPPAAAKPGKLRPVAAAELGKPIKVRDRWPDAVRSLPRKLPNGRPLQPIALVGEDTLIGSTTSSGVADRLWAYDLKAGKATVVTRVDTPRTSYDTTFVAGGGHIAWALARKTGGRTVVEIWAVPMAGGEARKVAEAGSPTSGLVIDGGNAVWETDEGVYKAPLAGGATEKIPGTKGFGIVSWPWLGSPGAPVDKVGAVRFRNLWNVRTGERRTAVLAPIDGRWSCGVTWCVGSPADKTVHRGAWPNAVQRRDGKDGRSLPGEPIPGGMVIADRFVVYRPLGLDSRNMILYDLHTGRLLDTGISMRYQSIKVSSQGEPDGGSVAFVDDGGTAMLDLTAIR</sequence>
<dbReference type="EMBL" id="SMKY01000120">
    <property type="protein sequence ID" value="TDD79109.1"/>
    <property type="molecule type" value="Genomic_DNA"/>
</dbReference>
<name>A0A4R5B320_9ACTN</name>
<comment type="caution">
    <text evidence="2">The sequence shown here is derived from an EMBL/GenBank/DDBJ whole genome shotgun (WGS) entry which is preliminary data.</text>
</comment>
<feature type="transmembrane region" description="Helical" evidence="1">
    <location>
        <begin position="45"/>
        <end position="64"/>
    </location>
</feature>
<keyword evidence="3" id="KW-1185">Reference proteome</keyword>
<keyword evidence="1" id="KW-0472">Membrane</keyword>
<proteinExistence type="predicted"/>
<dbReference type="OrthoDB" id="5189326at2"/>
<dbReference type="RefSeq" id="WP_132199772.1">
    <property type="nucleotide sequence ID" value="NZ_SMKY01000120.1"/>
</dbReference>
<organism evidence="2 3">
    <name type="scientific">Actinomadura darangshiensis</name>
    <dbReference type="NCBI Taxonomy" id="705336"/>
    <lineage>
        <taxon>Bacteria</taxon>
        <taxon>Bacillati</taxon>
        <taxon>Actinomycetota</taxon>
        <taxon>Actinomycetes</taxon>
        <taxon>Streptosporangiales</taxon>
        <taxon>Thermomonosporaceae</taxon>
        <taxon>Actinomadura</taxon>
    </lineage>
</organism>
<dbReference type="Proteomes" id="UP000295578">
    <property type="component" value="Unassembled WGS sequence"/>
</dbReference>